<proteinExistence type="inferred from homology"/>
<dbReference type="GO" id="GO:0006508">
    <property type="term" value="P:proteolysis"/>
    <property type="evidence" value="ECO:0007669"/>
    <property type="project" value="UniProtKB-KW"/>
</dbReference>
<dbReference type="Pfam" id="PF00450">
    <property type="entry name" value="Peptidase_S10"/>
    <property type="match status" value="1"/>
</dbReference>
<gene>
    <name evidence="8" type="ORF">B0T14DRAFT_522511</name>
</gene>
<dbReference type="EMBL" id="JAULSU010000004">
    <property type="protein sequence ID" value="KAK0620974.1"/>
    <property type="molecule type" value="Genomic_DNA"/>
</dbReference>
<organism evidence="8 9">
    <name type="scientific">Immersiella caudata</name>
    <dbReference type="NCBI Taxonomy" id="314043"/>
    <lineage>
        <taxon>Eukaryota</taxon>
        <taxon>Fungi</taxon>
        <taxon>Dikarya</taxon>
        <taxon>Ascomycota</taxon>
        <taxon>Pezizomycotina</taxon>
        <taxon>Sordariomycetes</taxon>
        <taxon>Sordariomycetidae</taxon>
        <taxon>Sordariales</taxon>
        <taxon>Lasiosphaeriaceae</taxon>
        <taxon>Immersiella</taxon>
    </lineage>
</organism>
<keyword evidence="5" id="KW-0378">Hydrolase</keyword>
<dbReference type="SUPFAM" id="SSF53474">
    <property type="entry name" value="alpha/beta-Hydrolases"/>
    <property type="match status" value="1"/>
</dbReference>
<dbReference type="GO" id="GO:0004185">
    <property type="term" value="F:serine-type carboxypeptidase activity"/>
    <property type="evidence" value="ECO:0007669"/>
    <property type="project" value="InterPro"/>
</dbReference>
<evidence type="ECO:0000256" key="3">
    <source>
        <dbReference type="ARBA" id="ARBA00022670"/>
    </source>
</evidence>
<keyword evidence="2 8" id="KW-0121">Carboxypeptidase</keyword>
<keyword evidence="6" id="KW-0325">Glycoprotein</keyword>
<evidence type="ECO:0000313" key="9">
    <source>
        <dbReference type="Proteomes" id="UP001175000"/>
    </source>
</evidence>
<name>A0AA40C173_9PEZI</name>
<keyword evidence="3" id="KW-0645">Protease</keyword>
<dbReference type="PANTHER" id="PTHR11802">
    <property type="entry name" value="SERINE PROTEASE FAMILY S10 SERINE CARBOXYPEPTIDASE"/>
    <property type="match status" value="1"/>
</dbReference>
<dbReference type="InterPro" id="IPR001563">
    <property type="entry name" value="Peptidase_S10"/>
</dbReference>
<comment type="similarity">
    <text evidence="1">Belongs to the peptidase S10 family.</text>
</comment>
<evidence type="ECO:0000313" key="8">
    <source>
        <dbReference type="EMBL" id="KAK0620974.1"/>
    </source>
</evidence>
<evidence type="ECO:0000256" key="2">
    <source>
        <dbReference type="ARBA" id="ARBA00022645"/>
    </source>
</evidence>
<keyword evidence="4 7" id="KW-0732">Signal</keyword>
<keyword evidence="9" id="KW-1185">Reference proteome</keyword>
<evidence type="ECO:0000256" key="1">
    <source>
        <dbReference type="ARBA" id="ARBA00009431"/>
    </source>
</evidence>
<evidence type="ECO:0000256" key="4">
    <source>
        <dbReference type="ARBA" id="ARBA00022729"/>
    </source>
</evidence>
<evidence type="ECO:0000256" key="5">
    <source>
        <dbReference type="ARBA" id="ARBA00022801"/>
    </source>
</evidence>
<feature type="chain" id="PRO_5041312692" evidence="7">
    <location>
        <begin position="24"/>
        <end position="614"/>
    </location>
</feature>
<dbReference type="Gene3D" id="3.40.50.1820">
    <property type="entry name" value="alpha/beta hydrolase"/>
    <property type="match status" value="1"/>
</dbReference>
<protein>
    <submittedName>
        <fullName evidence="8">Carboxypeptidase C</fullName>
    </submittedName>
</protein>
<feature type="signal peptide" evidence="7">
    <location>
        <begin position="1"/>
        <end position="23"/>
    </location>
</feature>
<dbReference type="AlphaFoldDB" id="A0AA40C173"/>
<dbReference type="GO" id="GO:0000324">
    <property type="term" value="C:fungal-type vacuole"/>
    <property type="evidence" value="ECO:0007669"/>
    <property type="project" value="TreeGrafter"/>
</dbReference>
<sequence>MLFSFKLPSATLILAAFVGTALCQFPPTPQEVKVLKSKFHENVTISYKKPGICETTPGVKSYAGYVHLPPGFLDDAIGSPQDYPINTFFWFFESRKNPSTAPLAIWLNGGPGGSSIMGLLEENGPCFITPDSKSSSILNPWSWNNEVNMLYIDQPNQVGFSYDVLTNATFSPADFGFIPEPADFSKGVPETNVTFMVGTVSSGKQNSTAHSTAQAAHALWHFMQTWFFEFPHYKPGDDRVSLWTESYGGHYGPGFMRFFQEQNEKIDEGESLEDGAHKLHLDVLGIVNGCVDFLVQGEDYFHYGFDNPYDIPIFNKSTYDTLLHSWRHRGGLKDQFQACRDAIEQGSANMSTICDNVVGDFLGVIDGYVTEAGVGDYDITHPAADPFPPPYLYGYLTQESVLGALGVPVNYTPVSIAVNQAFTFDTYDILLGGFIEELGALLDGGVKVHMVYGDSDYACNWLGGETASLSIPHSHHSSFSSAGYTPLLIPSSPERSYGLTRQHSNLSFTRVFNAGHEVPSYQPQAAYEIFMRATRNVDIATGTIPVTGELKTEGRKNVRGVKVKRGKEVKPRCYVLKRQTCTDEVWEGVVNGTVEVRDWFVVGDEEEKGEWRDL</sequence>
<evidence type="ECO:0000256" key="7">
    <source>
        <dbReference type="SAM" id="SignalP"/>
    </source>
</evidence>
<reference evidence="8" key="1">
    <citation type="submission" date="2023-06" db="EMBL/GenBank/DDBJ databases">
        <title>Genome-scale phylogeny and comparative genomics of the fungal order Sordariales.</title>
        <authorList>
            <consortium name="Lawrence Berkeley National Laboratory"/>
            <person name="Hensen N."/>
            <person name="Bonometti L."/>
            <person name="Westerberg I."/>
            <person name="Brannstrom I.O."/>
            <person name="Guillou S."/>
            <person name="Cros-Aarteil S."/>
            <person name="Calhoun S."/>
            <person name="Haridas S."/>
            <person name="Kuo A."/>
            <person name="Mondo S."/>
            <person name="Pangilinan J."/>
            <person name="Riley R."/>
            <person name="Labutti K."/>
            <person name="Andreopoulos B."/>
            <person name="Lipzen A."/>
            <person name="Chen C."/>
            <person name="Yanf M."/>
            <person name="Daum C."/>
            <person name="Ng V."/>
            <person name="Clum A."/>
            <person name="Steindorff A."/>
            <person name="Ohm R."/>
            <person name="Martin F."/>
            <person name="Silar P."/>
            <person name="Natvig D."/>
            <person name="Lalanne C."/>
            <person name="Gautier V."/>
            <person name="Ament-Velasquez S.L."/>
            <person name="Kruys A."/>
            <person name="Hutchinson M.I."/>
            <person name="Powell A.J."/>
            <person name="Barry K."/>
            <person name="Miller A.N."/>
            <person name="Grigoriev I.V."/>
            <person name="Debuchy R."/>
            <person name="Gladieux P."/>
            <person name="Thoren M.H."/>
            <person name="Johannesson H."/>
        </authorList>
    </citation>
    <scope>NUCLEOTIDE SEQUENCE</scope>
    <source>
        <strain evidence="8">CBS 606.72</strain>
    </source>
</reference>
<comment type="caution">
    <text evidence="8">The sequence shown here is derived from an EMBL/GenBank/DDBJ whole genome shotgun (WGS) entry which is preliminary data.</text>
</comment>
<dbReference type="PROSITE" id="PS00560">
    <property type="entry name" value="CARBOXYPEPT_SER_HIS"/>
    <property type="match status" value="1"/>
</dbReference>
<dbReference type="InterPro" id="IPR029058">
    <property type="entry name" value="AB_hydrolase_fold"/>
</dbReference>
<accession>A0AA40C173</accession>
<dbReference type="InterPro" id="IPR033124">
    <property type="entry name" value="Ser_caboxypep_his_AS"/>
</dbReference>
<dbReference type="PRINTS" id="PR00724">
    <property type="entry name" value="CRBOXYPTASEC"/>
</dbReference>
<dbReference type="Proteomes" id="UP001175000">
    <property type="component" value="Unassembled WGS sequence"/>
</dbReference>
<evidence type="ECO:0000256" key="6">
    <source>
        <dbReference type="ARBA" id="ARBA00023180"/>
    </source>
</evidence>
<dbReference type="PANTHER" id="PTHR11802:SF189">
    <property type="entry name" value="CARBOXYPEPTIDASE"/>
    <property type="match status" value="1"/>
</dbReference>